<reference evidence="2" key="1">
    <citation type="journal article" date="2012" name="Nature">
        <title>The tomato genome sequence provides insights into fleshy fruit evolution.</title>
        <authorList>
            <consortium name="Tomato Genome Consortium"/>
        </authorList>
    </citation>
    <scope>NUCLEOTIDE SEQUENCE [LARGE SCALE GENOMIC DNA]</scope>
    <source>
        <strain evidence="2">cv. Heinz 1706</strain>
    </source>
</reference>
<protein>
    <submittedName>
        <fullName evidence="2">Uncharacterized protein</fullName>
    </submittedName>
</protein>
<keyword evidence="1" id="KW-0472">Membrane</keyword>
<dbReference type="PaxDb" id="4081-Solyc07g039540.1.1"/>
<dbReference type="Proteomes" id="UP000004994">
    <property type="component" value="Chromosome 7"/>
</dbReference>
<proteinExistence type="predicted"/>
<dbReference type="PhylomeDB" id="K4CDT0"/>
<dbReference type="InParanoid" id="K4CDT0"/>
<organism evidence="2">
    <name type="scientific">Solanum lycopersicum</name>
    <name type="common">Tomato</name>
    <name type="synonym">Lycopersicon esculentum</name>
    <dbReference type="NCBI Taxonomy" id="4081"/>
    <lineage>
        <taxon>Eukaryota</taxon>
        <taxon>Viridiplantae</taxon>
        <taxon>Streptophyta</taxon>
        <taxon>Embryophyta</taxon>
        <taxon>Tracheophyta</taxon>
        <taxon>Spermatophyta</taxon>
        <taxon>Magnoliopsida</taxon>
        <taxon>eudicotyledons</taxon>
        <taxon>Gunneridae</taxon>
        <taxon>Pentapetalae</taxon>
        <taxon>asterids</taxon>
        <taxon>lamiids</taxon>
        <taxon>Solanales</taxon>
        <taxon>Solanaceae</taxon>
        <taxon>Solanoideae</taxon>
        <taxon>Solaneae</taxon>
        <taxon>Solanum</taxon>
        <taxon>Solanum subgen. Lycopersicon</taxon>
    </lineage>
</organism>
<keyword evidence="1" id="KW-1133">Transmembrane helix</keyword>
<feature type="transmembrane region" description="Helical" evidence="1">
    <location>
        <begin position="16"/>
        <end position="35"/>
    </location>
</feature>
<evidence type="ECO:0000313" key="3">
    <source>
        <dbReference type="Proteomes" id="UP000004994"/>
    </source>
</evidence>
<reference evidence="2" key="2">
    <citation type="submission" date="2015-06" db="UniProtKB">
        <authorList>
            <consortium name="EnsemblPlants"/>
        </authorList>
    </citation>
    <scope>IDENTIFICATION</scope>
    <source>
        <strain evidence="2">cv. Heinz 1706</strain>
    </source>
</reference>
<keyword evidence="3" id="KW-1185">Reference proteome</keyword>
<accession>K4CDT0</accession>
<evidence type="ECO:0000256" key="1">
    <source>
        <dbReference type="SAM" id="Phobius"/>
    </source>
</evidence>
<sequence>MDAISTSYSDFKFSKIYQVYAVLLPVVVCILFYFYQREAYDLSLCDIRQMAGRLFSVLVTCVITDAVGQTSSGVVFQTEKK</sequence>
<keyword evidence="1" id="KW-0812">Transmembrane</keyword>
<dbReference type="Gramene" id="Solyc07g039540.1.1">
    <property type="protein sequence ID" value="Solyc07g039540.1.1"/>
    <property type="gene ID" value="Solyc07g039540.1"/>
</dbReference>
<name>K4CDT0_SOLLC</name>
<dbReference type="STRING" id="4081.K4CDT0"/>
<dbReference type="AlphaFoldDB" id="K4CDT0"/>
<evidence type="ECO:0000313" key="2">
    <source>
        <dbReference type="EnsemblPlants" id="Solyc07g039540.1.1"/>
    </source>
</evidence>
<dbReference type="HOGENOM" id="CLU_2578481_0_0_1"/>
<dbReference type="EnsemblPlants" id="Solyc07g039540.1.1">
    <property type="protein sequence ID" value="Solyc07g039540.1.1"/>
    <property type="gene ID" value="Solyc07g039540.1"/>
</dbReference>